<feature type="signal peptide" evidence="2">
    <location>
        <begin position="1"/>
        <end position="16"/>
    </location>
</feature>
<feature type="compositionally biased region" description="Basic and acidic residues" evidence="1">
    <location>
        <begin position="97"/>
        <end position="107"/>
    </location>
</feature>
<organism evidence="3 4">
    <name type="scientific">Bimuria novae-zelandiae CBS 107.79</name>
    <dbReference type="NCBI Taxonomy" id="1447943"/>
    <lineage>
        <taxon>Eukaryota</taxon>
        <taxon>Fungi</taxon>
        <taxon>Dikarya</taxon>
        <taxon>Ascomycota</taxon>
        <taxon>Pezizomycotina</taxon>
        <taxon>Dothideomycetes</taxon>
        <taxon>Pleosporomycetidae</taxon>
        <taxon>Pleosporales</taxon>
        <taxon>Massarineae</taxon>
        <taxon>Didymosphaeriaceae</taxon>
        <taxon>Bimuria</taxon>
    </lineage>
</organism>
<evidence type="ECO:0000256" key="1">
    <source>
        <dbReference type="SAM" id="MobiDB-lite"/>
    </source>
</evidence>
<evidence type="ECO:0000256" key="2">
    <source>
        <dbReference type="SAM" id="SignalP"/>
    </source>
</evidence>
<name>A0A6A5UQT9_9PLEO</name>
<sequence length="234" mass="24828">MGAYMAVLLLSVVAKAKIETGINSHQMHLMADNGEEGGCSPERADASPQNTMGYPVSTLIEPEVINLTDRGKHNSSITQKLNGINADTTGVGDETSDNDRREGESECRSQGADSNAQNVMGSQAPTLEENEVIDLTDSGDDDDDGEGEGKFWSQGVRSSSVLQEAPDSTGLEATITQLLSPLSSNIQPEDAVPHGDPLLMAGTGMSSSRQSIQRTSGHAIRDSVVYSRQPHKTN</sequence>
<dbReference type="AlphaFoldDB" id="A0A6A5UQT9"/>
<reference evidence="3" key="1">
    <citation type="journal article" date="2020" name="Stud. Mycol.">
        <title>101 Dothideomycetes genomes: a test case for predicting lifestyles and emergence of pathogens.</title>
        <authorList>
            <person name="Haridas S."/>
            <person name="Albert R."/>
            <person name="Binder M."/>
            <person name="Bloem J."/>
            <person name="Labutti K."/>
            <person name="Salamov A."/>
            <person name="Andreopoulos B."/>
            <person name="Baker S."/>
            <person name="Barry K."/>
            <person name="Bills G."/>
            <person name="Bluhm B."/>
            <person name="Cannon C."/>
            <person name="Castanera R."/>
            <person name="Culley D."/>
            <person name="Daum C."/>
            <person name="Ezra D."/>
            <person name="Gonzalez J."/>
            <person name="Henrissat B."/>
            <person name="Kuo A."/>
            <person name="Liang C."/>
            <person name="Lipzen A."/>
            <person name="Lutzoni F."/>
            <person name="Magnuson J."/>
            <person name="Mondo S."/>
            <person name="Nolan M."/>
            <person name="Ohm R."/>
            <person name="Pangilinan J."/>
            <person name="Park H.-J."/>
            <person name="Ramirez L."/>
            <person name="Alfaro M."/>
            <person name="Sun H."/>
            <person name="Tritt A."/>
            <person name="Yoshinaga Y."/>
            <person name="Zwiers L.-H."/>
            <person name="Turgeon B."/>
            <person name="Goodwin S."/>
            <person name="Spatafora J."/>
            <person name="Crous P."/>
            <person name="Grigoriev I."/>
        </authorList>
    </citation>
    <scope>NUCLEOTIDE SEQUENCE</scope>
    <source>
        <strain evidence="3">CBS 107.79</strain>
    </source>
</reference>
<feature type="region of interest" description="Disordered" evidence="1">
    <location>
        <begin position="76"/>
        <end position="166"/>
    </location>
</feature>
<dbReference type="EMBL" id="ML976738">
    <property type="protein sequence ID" value="KAF1967058.1"/>
    <property type="molecule type" value="Genomic_DNA"/>
</dbReference>
<feature type="compositionally biased region" description="Polar residues" evidence="1">
    <location>
        <begin position="76"/>
        <end position="88"/>
    </location>
</feature>
<feature type="chain" id="PRO_5025470220" evidence="2">
    <location>
        <begin position="17"/>
        <end position="234"/>
    </location>
</feature>
<protein>
    <submittedName>
        <fullName evidence="3">Uncharacterized protein</fullName>
    </submittedName>
</protein>
<feature type="compositionally biased region" description="Acidic residues" evidence="1">
    <location>
        <begin position="128"/>
        <end position="146"/>
    </location>
</feature>
<proteinExistence type="predicted"/>
<feature type="compositionally biased region" description="Polar residues" evidence="1">
    <location>
        <begin position="111"/>
        <end position="125"/>
    </location>
</feature>
<accession>A0A6A5UQT9</accession>
<evidence type="ECO:0000313" key="4">
    <source>
        <dbReference type="Proteomes" id="UP000800036"/>
    </source>
</evidence>
<keyword evidence="4" id="KW-1185">Reference proteome</keyword>
<gene>
    <name evidence="3" type="ORF">BU23DRAFT_305716</name>
</gene>
<feature type="compositionally biased region" description="Polar residues" evidence="1">
    <location>
        <begin position="204"/>
        <end position="216"/>
    </location>
</feature>
<evidence type="ECO:0000313" key="3">
    <source>
        <dbReference type="EMBL" id="KAF1967058.1"/>
    </source>
</evidence>
<dbReference type="Proteomes" id="UP000800036">
    <property type="component" value="Unassembled WGS sequence"/>
</dbReference>
<keyword evidence="2" id="KW-0732">Signal</keyword>
<feature type="region of interest" description="Disordered" evidence="1">
    <location>
        <begin position="191"/>
        <end position="234"/>
    </location>
</feature>